<dbReference type="OrthoDB" id="5308957at2759"/>
<organism evidence="3 4">
    <name type="scientific">Hapsidospora chrysogenum (strain ATCC 11550 / CBS 779.69 / DSM 880 / IAM 14645 / JCM 23072 / IMI 49137)</name>
    <name type="common">Acremonium chrysogenum</name>
    <dbReference type="NCBI Taxonomy" id="857340"/>
    <lineage>
        <taxon>Eukaryota</taxon>
        <taxon>Fungi</taxon>
        <taxon>Dikarya</taxon>
        <taxon>Ascomycota</taxon>
        <taxon>Pezizomycotina</taxon>
        <taxon>Sordariomycetes</taxon>
        <taxon>Hypocreomycetidae</taxon>
        <taxon>Hypocreales</taxon>
        <taxon>Bionectriaceae</taxon>
        <taxon>Hapsidospora</taxon>
    </lineage>
</organism>
<dbReference type="Gene3D" id="1.25.40.10">
    <property type="entry name" value="Tetratricopeptide repeat domain"/>
    <property type="match status" value="1"/>
</dbReference>
<protein>
    <recommendedName>
        <fullName evidence="2">Clr5 domain-containing protein</fullName>
    </recommendedName>
</protein>
<gene>
    <name evidence="3" type="ORF">ACRE_069680</name>
</gene>
<feature type="domain" description="Clr5" evidence="2">
    <location>
        <begin position="31"/>
        <end position="83"/>
    </location>
</feature>
<dbReference type="EMBL" id="JPKY01000098">
    <property type="protein sequence ID" value="KFH42302.1"/>
    <property type="molecule type" value="Genomic_DNA"/>
</dbReference>
<feature type="region of interest" description="Disordered" evidence="1">
    <location>
        <begin position="83"/>
        <end position="133"/>
    </location>
</feature>
<feature type="region of interest" description="Disordered" evidence="1">
    <location>
        <begin position="1"/>
        <end position="27"/>
    </location>
</feature>
<dbReference type="PANTHER" id="PTHR38788:SF3">
    <property type="entry name" value="CLR5 DOMAIN-CONTAINING PROTEIN"/>
    <property type="match status" value="1"/>
</dbReference>
<evidence type="ECO:0000259" key="2">
    <source>
        <dbReference type="Pfam" id="PF14420"/>
    </source>
</evidence>
<dbReference type="InterPro" id="IPR011990">
    <property type="entry name" value="TPR-like_helical_dom_sf"/>
</dbReference>
<dbReference type="AlphaFoldDB" id="A0A086SYX0"/>
<dbReference type="Proteomes" id="UP000029964">
    <property type="component" value="Unassembled WGS sequence"/>
</dbReference>
<dbReference type="PANTHER" id="PTHR38788">
    <property type="entry name" value="CLR5 DOMAIN-CONTAINING PROTEIN"/>
    <property type="match status" value="1"/>
</dbReference>
<dbReference type="HOGENOM" id="CLU_027728_0_0_1"/>
<dbReference type="InterPro" id="IPR025676">
    <property type="entry name" value="Clr5_dom"/>
</dbReference>
<keyword evidence="4" id="KW-1185">Reference proteome</keyword>
<dbReference type="Pfam" id="PF14420">
    <property type="entry name" value="Clr5"/>
    <property type="match status" value="1"/>
</dbReference>
<accession>A0A086SYX0</accession>
<dbReference type="STRING" id="857340.A0A086SYX0"/>
<feature type="compositionally biased region" description="Acidic residues" evidence="1">
    <location>
        <begin position="103"/>
        <end position="112"/>
    </location>
</feature>
<reference evidence="4" key="1">
    <citation type="journal article" date="2014" name="Genome Announc.">
        <title>Genome sequence and annotation of Acremonium chrysogenum, producer of the beta-lactam antibiotic cephalosporin C.</title>
        <authorList>
            <person name="Terfehr D."/>
            <person name="Dahlmann T.A."/>
            <person name="Specht T."/>
            <person name="Zadra I."/>
            <person name="Kuernsteiner H."/>
            <person name="Kueck U."/>
        </authorList>
    </citation>
    <scope>NUCLEOTIDE SEQUENCE [LARGE SCALE GENOMIC DNA]</scope>
    <source>
        <strain evidence="4">ATCC 11550 / CBS 779.69 / DSM 880 / IAM 14645 / JCM 23072 / IMI 49137</strain>
    </source>
</reference>
<evidence type="ECO:0000256" key="1">
    <source>
        <dbReference type="SAM" id="MobiDB-lite"/>
    </source>
</evidence>
<name>A0A086SYX0_HAPC1</name>
<sequence>MPQPRLPVLAPRTPGAPRHLGERPCAREHTEADWEAKKEIITELYIRENRRLCDTMAILESRYAFAATEQMYKKRLKKWNIRKRGYRKSQPSTNASTPAPPQEDMDQDDAAEVEVVTRGRTSPPPSVSPTQLSTPEPYVGLEIVLGSVYSWSQGKLDTHCITSDPMSRYLANPNQPPIQDSRTMYRTFELVFDLWRHGKGNLAGMAARRGFYVLEYVLTDDHPDLVWHILDTIYDMVVSGHIQLLSMFLEHATVLAHRHLPPQHPLQRILLQLRRCDYQTDQGRRFLCHLLRQAWLRNVDVLAKQIGSLAPQHLWLYEQLIWDGRTGLRKNSNLGHRQGGMTAALRKLIASQGPNAGDDPDSERLRMEALMLEFTQMDIGDKQKAEQLARELLEHTRESGDVTVARSAARFHAYARKMLARIHEERCEWDAAERNLRWAVAKREAAHGANTDLRVVRDMWVLAGHFGRTGRPAEADKVVQDAIGRAARYLEDVHG</sequence>
<evidence type="ECO:0000313" key="3">
    <source>
        <dbReference type="EMBL" id="KFH42302.1"/>
    </source>
</evidence>
<comment type="caution">
    <text evidence="3">The sequence shown here is derived from an EMBL/GenBank/DDBJ whole genome shotgun (WGS) entry which is preliminary data.</text>
</comment>
<proteinExistence type="predicted"/>
<evidence type="ECO:0000313" key="4">
    <source>
        <dbReference type="Proteomes" id="UP000029964"/>
    </source>
</evidence>